<organism evidence="1 2">
    <name type="scientific">Asaia bogorensis NBRC 16594</name>
    <dbReference type="NCBI Taxonomy" id="1231624"/>
    <lineage>
        <taxon>Bacteria</taxon>
        <taxon>Pseudomonadati</taxon>
        <taxon>Pseudomonadota</taxon>
        <taxon>Alphaproteobacteria</taxon>
        <taxon>Acetobacterales</taxon>
        <taxon>Acetobacteraceae</taxon>
        <taxon>Asaia</taxon>
    </lineage>
</organism>
<proteinExistence type="predicted"/>
<dbReference type="RefSeq" id="WP_146926708.1">
    <property type="nucleotide sequence ID" value="NZ_BAPU01000065.1"/>
</dbReference>
<comment type="caution">
    <text evidence="1">The sequence shown here is derived from an EMBL/GenBank/DDBJ whole genome shotgun (WGS) entry which is preliminary data.</text>
</comment>
<dbReference type="Proteomes" id="UP000321287">
    <property type="component" value="Unassembled WGS sequence"/>
</dbReference>
<accession>A0AAN4R4L7</accession>
<protein>
    <submittedName>
        <fullName evidence="1">Uncharacterized protein</fullName>
    </submittedName>
</protein>
<evidence type="ECO:0000313" key="2">
    <source>
        <dbReference type="Proteomes" id="UP000321287"/>
    </source>
</evidence>
<dbReference type="EMBL" id="BJVS01000010">
    <property type="protein sequence ID" value="GEL54789.1"/>
    <property type="molecule type" value="Genomic_DNA"/>
</dbReference>
<reference evidence="1 2" key="1">
    <citation type="submission" date="2019-07" db="EMBL/GenBank/DDBJ databases">
        <title>Whole genome shotgun sequence of Asaia bogorensis NBRC 16594.</title>
        <authorList>
            <person name="Hosoyama A."/>
            <person name="Uohara A."/>
            <person name="Ohji S."/>
            <person name="Ichikawa N."/>
        </authorList>
    </citation>
    <scope>NUCLEOTIDE SEQUENCE [LARGE SCALE GENOMIC DNA]</scope>
    <source>
        <strain evidence="1 2">NBRC 16594</strain>
    </source>
</reference>
<sequence length="133" mass="14793">MPRFDVKIVERLILRDQATLSIEACNAETAARIVLSGVFDDTSGGFRTVTLPDGTTASLDTDTVEDTDILAEVRAPNSEDLILTCGASDFLRTDRDMRRDLDGILARAILDTRHPESHDAARRLRLWLKEHDA</sequence>
<gene>
    <name evidence="1" type="ORF">ABO01nite_27960</name>
</gene>
<dbReference type="AlphaFoldDB" id="A0AAN4R4L7"/>
<name>A0AAN4R4L7_9PROT</name>
<keyword evidence="2" id="KW-1185">Reference proteome</keyword>
<evidence type="ECO:0000313" key="1">
    <source>
        <dbReference type="EMBL" id="GEL54789.1"/>
    </source>
</evidence>